<protein>
    <submittedName>
        <fullName evidence="1">Uncharacterized protein</fullName>
    </submittedName>
</protein>
<evidence type="ECO:0000313" key="2">
    <source>
        <dbReference type="Proteomes" id="UP000886885"/>
    </source>
</evidence>
<comment type="caution">
    <text evidence="1">The sequence shown here is derived from an EMBL/GenBank/DDBJ whole genome shotgun (WGS) entry which is preliminary data.</text>
</comment>
<proteinExistence type="predicted"/>
<dbReference type="Proteomes" id="UP000886885">
    <property type="component" value="Chromosome 6D"/>
</dbReference>
<reference evidence="1" key="1">
    <citation type="journal article" date="2020" name="bioRxiv">
        <title>Hybrid origin of Populus tomentosa Carr. identified through genome sequencing and phylogenomic analysis.</title>
        <authorList>
            <person name="An X."/>
            <person name="Gao K."/>
            <person name="Chen Z."/>
            <person name="Li J."/>
            <person name="Yang X."/>
            <person name="Yang X."/>
            <person name="Zhou J."/>
            <person name="Guo T."/>
            <person name="Zhao T."/>
            <person name="Huang S."/>
            <person name="Miao D."/>
            <person name="Khan W.U."/>
            <person name="Rao P."/>
            <person name="Ye M."/>
            <person name="Lei B."/>
            <person name="Liao W."/>
            <person name="Wang J."/>
            <person name="Ji L."/>
            <person name="Li Y."/>
            <person name="Guo B."/>
            <person name="Mustafa N.S."/>
            <person name="Li S."/>
            <person name="Yun Q."/>
            <person name="Keller S.R."/>
            <person name="Mao J."/>
            <person name="Zhang R."/>
            <person name="Strauss S.H."/>
        </authorList>
    </citation>
    <scope>NUCLEOTIDE SEQUENCE</scope>
    <source>
        <strain evidence="1">GM15</strain>
        <tissue evidence="1">Leaf</tissue>
    </source>
</reference>
<keyword evidence="2" id="KW-1185">Reference proteome</keyword>
<accession>A0A8X7ZXC1</accession>
<dbReference type="AlphaFoldDB" id="A0A8X7ZXC1"/>
<sequence length="103" mass="11892">MRVRVTEWCRVCYTVVHYWYYGVSVRNYIAVDQPRRKHTVKVHVSTENVATNGTLAFQQEEARRAKFSRMSRCSLFRDLLSIMGGSVMNLTGNSPLSIVGWAF</sequence>
<dbReference type="EMBL" id="JAAWWB010000012">
    <property type="protein sequence ID" value="KAG6770770.1"/>
    <property type="molecule type" value="Genomic_DNA"/>
</dbReference>
<name>A0A8X7ZXC1_POPTO</name>
<evidence type="ECO:0000313" key="1">
    <source>
        <dbReference type="EMBL" id="KAG6770770.1"/>
    </source>
</evidence>
<gene>
    <name evidence="1" type="ORF">POTOM_026464</name>
</gene>
<organism evidence="1 2">
    <name type="scientific">Populus tomentosa</name>
    <name type="common">Chinese white poplar</name>
    <dbReference type="NCBI Taxonomy" id="118781"/>
    <lineage>
        <taxon>Eukaryota</taxon>
        <taxon>Viridiplantae</taxon>
        <taxon>Streptophyta</taxon>
        <taxon>Embryophyta</taxon>
        <taxon>Tracheophyta</taxon>
        <taxon>Spermatophyta</taxon>
        <taxon>Magnoliopsida</taxon>
        <taxon>eudicotyledons</taxon>
        <taxon>Gunneridae</taxon>
        <taxon>Pentapetalae</taxon>
        <taxon>rosids</taxon>
        <taxon>fabids</taxon>
        <taxon>Malpighiales</taxon>
        <taxon>Salicaceae</taxon>
        <taxon>Saliceae</taxon>
        <taxon>Populus</taxon>
    </lineage>
</organism>